<dbReference type="InterPro" id="IPR005791">
    <property type="entry name" value="SecD"/>
</dbReference>
<evidence type="ECO:0000256" key="6">
    <source>
        <dbReference type="ARBA" id="ARBA00022927"/>
    </source>
</evidence>
<dbReference type="GO" id="GO:0005886">
    <property type="term" value="C:plasma membrane"/>
    <property type="evidence" value="ECO:0007669"/>
    <property type="project" value="UniProtKB-SubCell"/>
</dbReference>
<name>A0A5K7ZL41_9BACT</name>
<organism evidence="14 15">
    <name type="scientific">Desulfosarcina ovata subsp. sediminis</name>
    <dbReference type="NCBI Taxonomy" id="885957"/>
    <lineage>
        <taxon>Bacteria</taxon>
        <taxon>Pseudomonadati</taxon>
        <taxon>Thermodesulfobacteriota</taxon>
        <taxon>Desulfobacteria</taxon>
        <taxon>Desulfobacterales</taxon>
        <taxon>Desulfosarcinaceae</taxon>
        <taxon>Desulfosarcina</taxon>
    </lineage>
</organism>
<dbReference type="Pfam" id="PF22599">
    <property type="entry name" value="SecDF_P1_head"/>
    <property type="match status" value="1"/>
</dbReference>
<feature type="transmembrane region" description="Helical" evidence="10">
    <location>
        <begin position="459"/>
        <end position="481"/>
    </location>
</feature>
<dbReference type="AlphaFoldDB" id="A0A5K7ZL41"/>
<evidence type="ECO:0000259" key="11">
    <source>
        <dbReference type="Pfam" id="PF02355"/>
    </source>
</evidence>
<dbReference type="EMBL" id="AP021876">
    <property type="protein sequence ID" value="BBO81766.1"/>
    <property type="molecule type" value="Genomic_DNA"/>
</dbReference>
<keyword evidence="7 10" id="KW-1133">Transmembrane helix</keyword>
<reference evidence="14 15" key="1">
    <citation type="submission" date="2019-11" db="EMBL/GenBank/DDBJ databases">
        <title>Comparative genomics of hydrocarbon-degrading Desulfosarcina strains.</title>
        <authorList>
            <person name="Watanabe M."/>
            <person name="Kojima H."/>
            <person name="Fukui M."/>
        </authorList>
    </citation>
    <scope>NUCLEOTIDE SEQUENCE [LARGE SCALE GENOMIC DNA]</scope>
    <source>
        <strain evidence="14 15">28bB2T</strain>
    </source>
</reference>
<dbReference type="Gene3D" id="3.30.70.3400">
    <property type="match status" value="2"/>
</dbReference>
<sequence length="525" mass="57624">MKNLSWRLIVIAAVILAAVIYVIPTFRPGIWPHKKINLGLDLQGGMHLVLEVEADKAVENTVERLAQEMRDMLRKEHIRTLAFERVEGIKIAVKVPDETNIASFDDLLDKEFRDVRVADRTVKDGVLDIVLDLPDKEIERIRQLAVAQALETIRNRIDQFGVSEPDIRIQGEQRILIQLPGIKDTQRAKDLIGKTALLEFKLVDETHDVQSALDGNVPASSEILYETKEDPATRRTQKIPFLVKKRTSLTGAYLTDARVQIDSQYNEPYVSITFDKKGARLFERITAENVKKRLAIVLDGNVYSAPVIQEKIAGGEARITGSFTTNEARDLAIVLRAGALPAPVQILEERTVGPSLGTDSIRMGLLSMCVGGILVVLFMAVYYKASGLIADFALILNILLIAGGLAIFGATLTLPGIAGIILTIGMAVDANVLIFERIREEMGLGKTPRAAVDAGYDRATLTILDANVTTLIAALVLFQFGTGPVKGFAVTLSLGVVASLFTALVLTRAIFDYVLIHRKIRTISI</sequence>
<feature type="transmembrane region" description="Helical" evidence="10">
    <location>
        <begin position="7"/>
        <end position="26"/>
    </location>
</feature>
<dbReference type="Pfam" id="PF02355">
    <property type="entry name" value="SecD_SecF_C"/>
    <property type="match status" value="1"/>
</dbReference>
<dbReference type="NCBIfam" id="TIGR01129">
    <property type="entry name" value="secD"/>
    <property type="match status" value="1"/>
</dbReference>
<feature type="domain" description="Protein export membrane protein SecD/SecF C-terminal" evidence="11">
    <location>
        <begin position="344"/>
        <end position="510"/>
    </location>
</feature>
<keyword evidence="4" id="KW-0997">Cell inner membrane</keyword>
<keyword evidence="3 10" id="KW-1003">Cell membrane</keyword>
<feature type="transmembrane region" description="Helical" evidence="10">
    <location>
        <begin position="389"/>
        <end position="410"/>
    </location>
</feature>
<dbReference type="GO" id="GO:0015450">
    <property type="term" value="F:protein-transporting ATPase activity"/>
    <property type="evidence" value="ECO:0007669"/>
    <property type="project" value="InterPro"/>
</dbReference>
<evidence type="ECO:0000256" key="8">
    <source>
        <dbReference type="ARBA" id="ARBA00023010"/>
    </source>
</evidence>
<dbReference type="PANTHER" id="PTHR30081:SF1">
    <property type="entry name" value="PROTEIN TRANSLOCASE SUBUNIT SECD"/>
    <property type="match status" value="1"/>
</dbReference>
<comment type="function">
    <text evidence="10">Part of the Sec protein translocase complex. Interacts with the SecYEG preprotein conducting channel. SecDF uses the proton motive force (PMF) to complete protein translocation after the ATP-dependent function of SecA.</text>
</comment>
<keyword evidence="5 10" id="KW-0812">Transmembrane</keyword>
<dbReference type="Proteomes" id="UP000425960">
    <property type="component" value="Chromosome"/>
</dbReference>
<comment type="similarity">
    <text evidence="10">Belongs to the SecD/SecF family. SecD subfamily.</text>
</comment>
<dbReference type="InterPro" id="IPR048631">
    <property type="entry name" value="SecD_1st"/>
</dbReference>
<dbReference type="SUPFAM" id="SSF82866">
    <property type="entry name" value="Multidrug efflux transporter AcrB transmembrane domain"/>
    <property type="match status" value="1"/>
</dbReference>
<dbReference type="Gene3D" id="3.30.1360.200">
    <property type="match status" value="1"/>
</dbReference>
<keyword evidence="2 10" id="KW-0813">Transport</keyword>
<gene>
    <name evidence="10 14" type="primary">secD</name>
    <name evidence="14" type="ORF">DSCO28_23320</name>
</gene>
<dbReference type="KEGG" id="dov:DSCO28_23320"/>
<dbReference type="InterPro" id="IPR055344">
    <property type="entry name" value="SecD_SecF_C_bact"/>
</dbReference>
<dbReference type="GO" id="GO:0006605">
    <property type="term" value="P:protein targeting"/>
    <property type="evidence" value="ECO:0007669"/>
    <property type="project" value="UniProtKB-UniRule"/>
</dbReference>
<feature type="transmembrane region" description="Helical" evidence="10">
    <location>
        <begin position="363"/>
        <end position="382"/>
    </location>
</feature>
<evidence type="ECO:0000256" key="4">
    <source>
        <dbReference type="ARBA" id="ARBA00022519"/>
    </source>
</evidence>
<evidence type="ECO:0000313" key="15">
    <source>
        <dbReference type="Proteomes" id="UP000425960"/>
    </source>
</evidence>
<dbReference type="Pfam" id="PF21760">
    <property type="entry name" value="SecD_1st"/>
    <property type="match status" value="1"/>
</dbReference>
<dbReference type="GO" id="GO:0065002">
    <property type="term" value="P:intracellular protein transmembrane transport"/>
    <property type="evidence" value="ECO:0007669"/>
    <property type="project" value="UniProtKB-UniRule"/>
</dbReference>
<comment type="subcellular location">
    <subcellularLocation>
        <location evidence="1 10">Cell membrane</location>
        <topology evidence="1 10">Multi-pass membrane protein</topology>
    </subcellularLocation>
</comment>
<dbReference type="InterPro" id="IPR054384">
    <property type="entry name" value="SecDF_P1_head"/>
</dbReference>
<keyword evidence="9 10" id="KW-0472">Membrane</keyword>
<feature type="domain" description="SecDF P1 head subdomain" evidence="13">
    <location>
        <begin position="236"/>
        <end position="342"/>
    </location>
</feature>
<evidence type="ECO:0000256" key="9">
    <source>
        <dbReference type="ARBA" id="ARBA00023136"/>
    </source>
</evidence>
<dbReference type="Gene3D" id="1.20.1640.10">
    <property type="entry name" value="Multidrug efflux transporter AcrB transmembrane domain"/>
    <property type="match status" value="1"/>
</dbReference>
<evidence type="ECO:0000256" key="1">
    <source>
        <dbReference type="ARBA" id="ARBA00004651"/>
    </source>
</evidence>
<dbReference type="InterPro" id="IPR001036">
    <property type="entry name" value="Acrflvin-R"/>
</dbReference>
<accession>A0A5K7ZL41</accession>
<evidence type="ECO:0000256" key="7">
    <source>
        <dbReference type="ARBA" id="ARBA00022989"/>
    </source>
</evidence>
<dbReference type="PRINTS" id="PR00702">
    <property type="entry name" value="ACRIFLAVINRP"/>
</dbReference>
<evidence type="ECO:0000256" key="10">
    <source>
        <dbReference type="HAMAP-Rule" id="MF_01463"/>
    </source>
</evidence>
<evidence type="ECO:0000256" key="5">
    <source>
        <dbReference type="ARBA" id="ARBA00022692"/>
    </source>
</evidence>
<keyword evidence="6 10" id="KW-0653">Protein transport</keyword>
<dbReference type="FunFam" id="3.30.1360.200:FF:000002">
    <property type="entry name" value="Preprotein translocase subunit SecD"/>
    <property type="match status" value="1"/>
</dbReference>
<evidence type="ECO:0000256" key="2">
    <source>
        <dbReference type="ARBA" id="ARBA00022448"/>
    </source>
</evidence>
<dbReference type="InterPro" id="IPR022646">
    <property type="entry name" value="SecD/SecF_CS"/>
</dbReference>
<comment type="subunit">
    <text evidence="10">Forms a complex with SecF. Part of the essential Sec protein translocation apparatus which comprises SecA, SecYEG and auxiliary proteins SecDF. Other proteins may also be involved.</text>
</comment>
<feature type="transmembrane region" description="Helical" evidence="10">
    <location>
        <begin position="416"/>
        <end position="438"/>
    </location>
</feature>
<dbReference type="NCBIfam" id="TIGR00916">
    <property type="entry name" value="2A0604s01"/>
    <property type="match status" value="1"/>
</dbReference>
<dbReference type="FunFam" id="1.20.1640.10:FF:000004">
    <property type="entry name" value="Protein translocase subunit SecD"/>
    <property type="match status" value="1"/>
</dbReference>
<proteinExistence type="inferred from homology"/>
<dbReference type="PANTHER" id="PTHR30081">
    <property type="entry name" value="PROTEIN-EXPORT MEMBRANE PROTEIN SEC"/>
    <property type="match status" value="1"/>
</dbReference>
<feature type="domain" description="Protein translocase subunit SecDF P1" evidence="12">
    <location>
        <begin position="146"/>
        <end position="205"/>
    </location>
</feature>
<evidence type="ECO:0000259" key="12">
    <source>
        <dbReference type="Pfam" id="PF21760"/>
    </source>
</evidence>
<feature type="transmembrane region" description="Helical" evidence="10">
    <location>
        <begin position="487"/>
        <end position="511"/>
    </location>
</feature>
<dbReference type="HAMAP" id="MF_01463_B">
    <property type="entry name" value="SecD_B"/>
    <property type="match status" value="1"/>
</dbReference>
<dbReference type="Pfam" id="PF07549">
    <property type="entry name" value="Sec_GG"/>
    <property type="match status" value="1"/>
</dbReference>
<keyword evidence="8 10" id="KW-0811">Translocation</keyword>
<dbReference type="GO" id="GO:0043952">
    <property type="term" value="P:protein transport by the Sec complex"/>
    <property type="evidence" value="ECO:0007669"/>
    <property type="project" value="UniProtKB-UniRule"/>
</dbReference>
<dbReference type="InterPro" id="IPR048634">
    <property type="entry name" value="SecD_SecF_C"/>
</dbReference>
<dbReference type="InterPro" id="IPR022813">
    <property type="entry name" value="SecD/SecF_arch_bac"/>
</dbReference>
<evidence type="ECO:0000313" key="14">
    <source>
        <dbReference type="EMBL" id="BBO81766.1"/>
    </source>
</evidence>
<protein>
    <recommendedName>
        <fullName evidence="10">Protein translocase subunit SecD</fullName>
    </recommendedName>
</protein>
<evidence type="ECO:0000256" key="3">
    <source>
        <dbReference type="ARBA" id="ARBA00022475"/>
    </source>
</evidence>
<evidence type="ECO:0000259" key="13">
    <source>
        <dbReference type="Pfam" id="PF22599"/>
    </source>
</evidence>